<dbReference type="STRING" id="1188319.OYT1_00635"/>
<dbReference type="InterPro" id="IPR006342">
    <property type="entry name" value="FkbM_mtfrase"/>
</dbReference>
<reference evidence="2 3" key="1">
    <citation type="submission" date="2018-06" db="EMBL/GenBank/DDBJ databases">
        <title>OYT1 Genome Sequencing.</title>
        <authorList>
            <person name="Kato S."/>
            <person name="Itoh T."/>
            <person name="Ohkuma M."/>
        </authorList>
    </citation>
    <scope>NUCLEOTIDE SEQUENCE [LARGE SCALE GENOMIC DNA]</scope>
    <source>
        <strain evidence="2 3">OYT1</strain>
    </source>
</reference>
<dbReference type="Pfam" id="PF05050">
    <property type="entry name" value="Methyltransf_21"/>
    <property type="match status" value="1"/>
</dbReference>
<organism evidence="2 3">
    <name type="scientific">Ferriphaselus amnicola</name>
    <dbReference type="NCBI Taxonomy" id="1188319"/>
    <lineage>
        <taxon>Bacteria</taxon>
        <taxon>Pseudomonadati</taxon>
        <taxon>Pseudomonadota</taxon>
        <taxon>Betaproteobacteria</taxon>
        <taxon>Nitrosomonadales</taxon>
        <taxon>Gallionellaceae</taxon>
        <taxon>Ferriphaselus</taxon>
    </lineage>
</organism>
<accession>A0A2Z6G8H1</accession>
<dbReference type="GO" id="GO:0008168">
    <property type="term" value="F:methyltransferase activity"/>
    <property type="evidence" value="ECO:0007669"/>
    <property type="project" value="UniProtKB-KW"/>
</dbReference>
<dbReference type="InterPro" id="IPR029063">
    <property type="entry name" value="SAM-dependent_MTases_sf"/>
</dbReference>
<dbReference type="Proteomes" id="UP000033070">
    <property type="component" value="Chromosome"/>
</dbReference>
<evidence type="ECO:0000313" key="2">
    <source>
        <dbReference type="EMBL" id="BBE49694.1"/>
    </source>
</evidence>
<feature type="domain" description="Methyltransferase FkbM" evidence="1">
    <location>
        <begin position="57"/>
        <end position="219"/>
    </location>
</feature>
<keyword evidence="3" id="KW-1185">Reference proteome</keyword>
<dbReference type="GO" id="GO:0032259">
    <property type="term" value="P:methylation"/>
    <property type="evidence" value="ECO:0007669"/>
    <property type="project" value="UniProtKB-KW"/>
</dbReference>
<dbReference type="AlphaFoldDB" id="A0A2Z6G8H1"/>
<sequence>MRALLKRYLSPATRNRIRSMQPSFMFRRISFSQCGEDLLVVFLLDLICGARPKRYLDVGANHPYHLSNTALLSARGGTGIVVEPDPYFANLLRKARPKDRVLEEGVHFSGEARAEFFILDSPTLNTFSRHEMERYVSMGHRLEKTLSVRLRGINEILEMAGDLDFMNLDIEGLDKTILEQIDWDKYRPACICVETITYETRQEPRKLTDIVEFMQAHDYMLYADTFINSIFVDRRQWQARWERG</sequence>
<gene>
    <name evidence="2" type="ORF">OYT1_ch0118</name>
</gene>
<dbReference type="EMBL" id="AP018738">
    <property type="protein sequence ID" value="BBE49694.1"/>
    <property type="molecule type" value="Genomic_DNA"/>
</dbReference>
<proteinExistence type="predicted"/>
<keyword evidence="2" id="KW-0808">Transferase</keyword>
<name>A0A2Z6G8H1_9PROT</name>
<evidence type="ECO:0000313" key="3">
    <source>
        <dbReference type="Proteomes" id="UP000033070"/>
    </source>
</evidence>
<dbReference type="SUPFAM" id="SSF53335">
    <property type="entry name" value="S-adenosyl-L-methionine-dependent methyltransferases"/>
    <property type="match status" value="1"/>
</dbReference>
<dbReference type="Gene3D" id="3.40.50.150">
    <property type="entry name" value="Vaccinia Virus protein VP39"/>
    <property type="match status" value="1"/>
</dbReference>
<evidence type="ECO:0000259" key="1">
    <source>
        <dbReference type="Pfam" id="PF05050"/>
    </source>
</evidence>
<dbReference type="KEGG" id="fam:OYT1_ch0118"/>
<protein>
    <submittedName>
        <fullName evidence="2">Methyltransferase Fkbm family protein</fullName>
    </submittedName>
</protein>
<keyword evidence="2" id="KW-0489">Methyltransferase</keyword>